<proteinExistence type="predicted"/>
<gene>
    <name evidence="1" type="ORF">OC610_29195</name>
</gene>
<organism evidence="1 2">
    <name type="scientific">Pseudomonas agronomica</name>
    <dbReference type="NCBI Taxonomy" id="2979328"/>
    <lineage>
        <taxon>Bacteria</taxon>
        <taxon>Pseudomonadati</taxon>
        <taxon>Pseudomonadota</taxon>
        <taxon>Gammaproteobacteria</taxon>
        <taxon>Pseudomonadales</taxon>
        <taxon>Pseudomonadaceae</taxon>
        <taxon>Pseudomonas</taxon>
    </lineage>
</organism>
<protein>
    <submittedName>
        <fullName evidence="1">Peptide synthetase</fullName>
    </submittedName>
</protein>
<sequence>QASFSAETVERLAAHLAQLLGQMTGQGERPLGELSMLGFDEHQRLTHDWNPVEAPFEQDLCVHRMIARQAENTPDALAVTFNDVRLSYGELD</sequence>
<feature type="non-terminal residue" evidence="1">
    <location>
        <position position="92"/>
    </location>
</feature>
<feature type="non-terminal residue" evidence="1">
    <location>
        <position position="1"/>
    </location>
</feature>
<comment type="caution">
    <text evidence="1">The sequence shown here is derived from an EMBL/GenBank/DDBJ whole genome shotgun (WGS) entry which is preliminary data.</text>
</comment>
<reference evidence="1" key="1">
    <citation type="submission" date="2022-07" db="EMBL/GenBank/DDBJ databases">
        <title>Pseudomonas agronomica sp. nov.: a novel bacterium with biotechnological application in the synthesis of biofertilizers from valorized agricultural residues.</title>
        <authorList>
            <person name="Robas M."/>
            <person name="Fernandez V.M."/>
            <person name="Luna L."/>
            <person name="Provanza A."/>
            <person name="Jimenez P.A."/>
        </authorList>
    </citation>
    <scope>NUCLEOTIDE SEQUENCE</scope>
    <source>
        <strain evidence="1">SAICEU22T</strain>
    </source>
</reference>
<accession>A0ABT3FHJ1</accession>
<name>A0ABT3FHJ1_9PSED</name>
<evidence type="ECO:0000313" key="1">
    <source>
        <dbReference type="EMBL" id="MCW1248530.1"/>
    </source>
</evidence>
<dbReference type="Gene3D" id="3.30.559.30">
    <property type="entry name" value="Nonribosomal peptide synthetase, condensation domain"/>
    <property type="match status" value="1"/>
</dbReference>
<dbReference type="PANTHER" id="PTHR45527">
    <property type="entry name" value="NONRIBOSOMAL PEPTIDE SYNTHETASE"/>
    <property type="match status" value="1"/>
</dbReference>
<dbReference type="EMBL" id="JAOSHO010001120">
    <property type="protein sequence ID" value="MCW1248530.1"/>
    <property type="molecule type" value="Genomic_DNA"/>
</dbReference>
<dbReference type="PANTHER" id="PTHR45527:SF1">
    <property type="entry name" value="FATTY ACID SYNTHASE"/>
    <property type="match status" value="1"/>
</dbReference>
<keyword evidence="2" id="KW-1185">Reference proteome</keyword>
<evidence type="ECO:0000313" key="2">
    <source>
        <dbReference type="Proteomes" id="UP001061999"/>
    </source>
</evidence>
<dbReference type="Proteomes" id="UP001061999">
    <property type="component" value="Unassembled WGS sequence"/>
</dbReference>
<dbReference type="SUPFAM" id="SSF56801">
    <property type="entry name" value="Acetyl-CoA synthetase-like"/>
    <property type="match status" value="1"/>
</dbReference>